<dbReference type="EMBL" id="BPLR01018109">
    <property type="protein sequence ID" value="GIY97009.1"/>
    <property type="molecule type" value="Genomic_DNA"/>
</dbReference>
<protein>
    <submittedName>
        <fullName evidence="1">Uncharacterized protein</fullName>
    </submittedName>
</protein>
<sequence>MIPSARTATCCSTSSFPHHAQLQNGEVLPCGGVCCGVFPLPFVLCSADPAHPMSRGLGERSLQAATPSDS</sequence>
<reference evidence="1 2" key="1">
    <citation type="submission" date="2021-06" db="EMBL/GenBank/DDBJ databases">
        <title>Caerostris extrusa draft genome.</title>
        <authorList>
            <person name="Kono N."/>
            <person name="Arakawa K."/>
        </authorList>
    </citation>
    <scope>NUCLEOTIDE SEQUENCE [LARGE SCALE GENOMIC DNA]</scope>
</reference>
<accession>A0AAV4XT28</accession>
<keyword evidence="2" id="KW-1185">Reference proteome</keyword>
<dbReference type="AlphaFoldDB" id="A0AAV4XT28"/>
<name>A0AAV4XT28_CAEEX</name>
<evidence type="ECO:0000313" key="1">
    <source>
        <dbReference type="EMBL" id="GIY97009.1"/>
    </source>
</evidence>
<evidence type="ECO:0000313" key="2">
    <source>
        <dbReference type="Proteomes" id="UP001054945"/>
    </source>
</evidence>
<dbReference type="Proteomes" id="UP001054945">
    <property type="component" value="Unassembled WGS sequence"/>
</dbReference>
<comment type="caution">
    <text evidence="1">The sequence shown here is derived from an EMBL/GenBank/DDBJ whole genome shotgun (WGS) entry which is preliminary data.</text>
</comment>
<organism evidence="1 2">
    <name type="scientific">Caerostris extrusa</name>
    <name type="common">Bark spider</name>
    <name type="synonym">Caerostris bankana</name>
    <dbReference type="NCBI Taxonomy" id="172846"/>
    <lineage>
        <taxon>Eukaryota</taxon>
        <taxon>Metazoa</taxon>
        <taxon>Ecdysozoa</taxon>
        <taxon>Arthropoda</taxon>
        <taxon>Chelicerata</taxon>
        <taxon>Arachnida</taxon>
        <taxon>Araneae</taxon>
        <taxon>Araneomorphae</taxon>
        <taxon>Entelegynae</taxon>
        <taxon>Araneoidea</taxon>
        <taxon>Araneidae</taxon>
        <taxon>Caerostris</taxon>
    </lineage>
</organism>
<proteinExistence type="predicted"/>
<gene>
    <name evidence="1" type="ORF">CEXT_718101</name>
</gene>